<dbReference type="AlphaFoldDB" id="J9ZB16"/>
<dbReference type="EMBL" id="CP002919">
    <property type="protein sequence ID" value="AFS52912.1"/>
    <property type="molecule type" value="Genomic_DNA"/>
</dbReference>
<protein>
    <submittedName>
        <fullName evidence="3">Baseplate J family protein</fullName>
    </submittedName>
</protein>
<dbReference type="InterPro" id="IPR058530">
    <property type="entry name" value="Baseplate_J-like_C"/>
</dbReference>
<evidence type="ECO:0000313" key="4">
    <source>
        <dbReference type="Proteomes" id="UP000006177"/>
    </source>
</evidence>
<dbReference type="InterPro" id="IPR006949">
    <property type="entry name" value="Barrel_Baseplate_J-like"/>
</dbReference>
<sequence>MNILTLSQLTQNILNAIQSKVQKTLDFTIGSIWVALAESQSQTAMWLQSLILQVLAWTRAQTSTGSALDLWLAQFGFTRLPGVAASGSVTVGANVAPTSPITVAAGGMTVQTIGGIQFVNSSSFTLESGQTSVSVPVAAVLSGTTGNVAAGTITQFVTPIPGIDTVTNPTAFTNGVNPESDAAVRSRFITYISSIQKGTKLAVQAAISGVQQGLTYNLVEFETQAGVATPAYFYAVVNDGSGNPPSTLLNTIANAIDSAVAAGIQFNVYGPTATTVNIAFTLTVLPGYQFSSVSAAVQAAITSYINGLGIGGTLYWSELYGIAYGVAGVQEVTGMTANGGTSDIAAGTNGVLGAGTFSITQG</sequence>
<organism evidence="3 4">
    <name type="scientific">Leptospirillum ferriphilum (strain ML-04)</name>
    <dbReference type="NCBI Taxonomy" id="1048260"/>
    <lineage>
        <taxon>Bacteria</taxon>
        <taxon>Pseudomonadati</taxon>
        <taxon>Nitrospirota</taxon>
        <taxon>Nitrospiria</taxon>
        <taxon>Nitrospirales</taxon>
        <taxon>Nitrospiraceae</taxon>
        <taxon>Leptospirillum</taxon>
    </lineage>
</organism>
<accession>J9ZB16</accession>
<dbReference type="Pfam" id="PF04865">
    <property type="entry name" value="Baseplate_J"/>
    <property type="match status" value="1"/>
</dbReference>
<evidence type="ECO:0000313" key="3">
    <source>
        <dbReference type="EMBL" id="AFS52912.1"/>
    </source>
</evidence>
<dbReference type="HOGENOM" id="CLU_747273_0_0_0"/>
<feature type="domain" description="Baseplate J-like C-terminal" evidence="2">
    <location>
        <begin position="276"/>
        <end position="359"/>
    </location>
</feature>
<dbReference type="InterPro" id="IPR052399">
    <property type="entry name" value="Phage_Baseplate_Assmbl_Protein"/>
</dbReference>
<reference evidence="3 4" key="1">
    <citation type="journal article" date="2011" name="J. Microbiol.">
        <title>Complete genome of Leptospirillum ferriphilum ML-04 provides insight into its physiology and environmental adaptation.</title>
        <authorList>
            <person name="Mi S."/>
            <person name="Song J."/>
            <person name="Lin J."/>
            <person name="Che Y."/>
            <person name="Zheng H."/>
            <person name="Lin J."/>
        </authorList>
    </citation>
    <scope>NUCLEOTIDE SEQUENCE [LARGE SCALE GENOMIC DNA]</scope>
    <source>
        <strain evidence="3 4">ML-04</strain>
    </source>
</reference>
<dbReference type="RefSeq" id="WP_014960422.1">
    <property type="nucleotide sequence ID" value="NC_018649.1"/>
</dbReference>
<evidence type="ECO:0000259" key="1">
    <source>
        <dbReference type="Pfam" id="PF04865"/>
    </source>
</evidence>
<dbReference type="PANTHER" id="PTHR37829:SF3">
    <property type="entry name" value="PROTEIN JAYE-RELATED"/>
    <property type="match status" value="1"/>
</dbReference>
<dbReference type="STRING" id="1048260.LFML04_0677"/>
<dbReference type="PANTHER" id="PTHR37829">
    <property type="entry name" value="PHAGE-LIKE ELEMENT PBSX PROTEIN XKDT"/>
    <property type="match status" value="1"/>
</dbReference>
<feature type="domain" description="Baseplate protein J-like barrel" evidence="1">
    <location>
        <begin position="98"/>
        <end position="175"/>
    </location>
</feature>
<proteinExistence type="predicted"/>
<name>J9ZB16_LEPFM</name>
<dbReference type="KEGG" id="lfi:LFML04_0677"/>
<dbReference type="Proteomes" id="UP000006177">
    <property type="component" value="Chromosome"/>
</dbReference>
<gene>
    <name evidence="3" type="ordered locus">LFML04_0677</name>
</gene>
<dbReference type="Pfam" id="PF26079">
    <property type="entry name" value="Baseplate_J_C"/>
    <property type="match status" value="1"/>
</dbReference>
<evidence type="ECO:0000259" key="2">
    <source>
        <dbReference type="Pfam" id="PF26079"/>
    </source>
</evidence>
<dbReference type="PATRIC" id="fig|1048260.3.peg.728"/>